<evidence type="ECO:0000256" key="1">
    <source>
        <dbReference type="ARBA" id="ARBA00004141"/>
    </source>
</evidence>
<proteinExistence type="inferred from homology"/>
<reference evidence="7" key="1">
    <citation type="submission" date="2020-10" db="EMBL/GenBank/DDBJ databases">
        <title>Sequencing the genomes of 1000 actinobacteria strains.</title>
        <authorList>
            <person name="Klenk H.-P."/>
        </authorList>
    </citation>
    <scope>NUCLEOTIDE SEQUENCE</scope>
    <source>
        <strain evidence="7">DSM 45354</strain>
    </source>
</reference>
<keyword evidence="8" id="KW-1185">Reference proteome</keyword>
<dbReference type="InterPro" id="IPR035906">
    <property type="entry name" value="MetI-like_sf"/>
</dbReference>
<evidence type="ECO:0000259" key="6">
    <source>
        <dbReference type="PROSITE" id="PS50928"/>
    </source>
</evidence>
<feature type="transmembrane region" description="Helical" evidence="5">
    <location>
        <begin position="215"/>
        <end position="239"/>
    </location>
</feature>
<organism evidence="7 8">
    <name type="scientific">Actinopolymorpha pittospori</name>
    <dbReference type="NCBI Taxonomy" id="648752"/>
    <lineage>
        <taxon>Bacteria</taxon>
        <taxon>Bacillati</taxon>
        <taxon>Actinomycetota</taxon>
        <taxon>Actinomycetes</taxon>
        <taxon>Propionibacteriales</taxon>
        <taxon>Actinopolymorphaceae</taxon>
        <taxon>Actinopolymorpha</taxon>
    </lineage>
</organism>
<gene>
    <name evidence="7" type="ORF">HEB94_000539</name>
</gene>
<comment type="subcellular location">
    <subcellularLocation>
        <location evidence="5">Cell membrane</location>
        <topology evidence="5">Multi-pass membrane protein</topology>
    </subcellularLocation>
    <subcellularLocation>
        <location evidence="1">Membrane</location>
        <topology evidence="1">Multi-pass membrane protein</topology>
    </subcellularLocation>
</comment>
<dbReference type="Pfam" id="PF00528">
    <property type="entry name" value="BPD_transp_1"/>
    <property type="match status" value="1"/>
</dbReference>
<feature type="transmembrane region" description="Helical" evidence="5">
    <location>
        <begin position="128"/>
        <end position="148"/>
    </location>
</feature>
<dbReference type="GO" id="GO:0055085">
    <property type="term" value="P:transmembrane transport"/>
    <property type="evidence" value="ECO:0007669"/>
    <property type="project" value="InterPro"/>
</dbReference>
<feature type="transmembrane region" description="Helical" evidence="5">
    <location>
        <begin position="85"/>
        <end position="116"/>
    </location>
</feature>
<evidence type="ECO:0000256" key="4">
    <source>
        <dbReference type="ARBA" id="ARBA00023136"/>
    </source>
</evidence>
<feature type="transmembrane region" description="Helical" evidence="5">
    <location>
        <begin position="32"/>
        <end position="54"/>
    </location>
</feature>
<comment type="similarity">
    <text evidence="5">Belongs to the binding-protein-dependent transport system permease family.</text>
</comment>
<name>A0A927RFX5_9ACTN</name>
<dbReference type="Gene3D" id="1.10.3720.10">
    <property type="entry name" value="MetI-like"/>
    <property type="match status" value="1"/>
</dbReference>
<keyword evidence="3 5" id="KW-1133">Transmembrane helix</keyword>
<accession>A0A927RFX5</accession>
<feature type="domain" description="ABC transmembrane type-1" evidence="6">
    <location>
        <begin position="93"/>
        <end position="286"/>
    </location>
</feature>
<dbReference type="InterPro" id="IPR000515">
    <property type="entry name" value="MetI-like"/>
</dbReference>
<keyword evidence="5" id="KW-0813">Transport</keyword>
<evidence type="ECO:0000256" key="3">
    <source>
        <dbReference type="ARBA" id="ARBA00022989"/>
    </source>
</evidence>
<dbReference type="PANTHER" id="PTHR42729">
    <property type="entry name" value="OLIGO/DIPEPTIDE TRANSPORT, PERMEASE PROTEIN (DPPC-2)"/>
    <property type="match status" value="1"/>
</dbReference>
<sequence length="301" mass="31518">MARSAIAPVEMWPRQIIRATVHFVRYCRRNPALAVGLVILLFLAGLGLVGRLIVNVDDSAPASVTPNLAPSLTHPFGTDGQGRDLFAALVIGLPLTLQVGFVAGAIGLGVGAVVGFVSGYVGGVLDAIVRVAVDSLLTVPALLILVTIASSIKGFISVNVIALVIASLAWMGPARTIRAQVLTLRGRGYVDIARFSGVGTVGVICRELLPNLLGYLASSFVAAVSTAVLASVGLSALGLGPQNVPTVEMMLYWAIFYGALASGAWWWWVFPGGLVLLLFLGLYFVTSGLDEVANPRRRLGT</sequence>
<evidence type="ECO:0000256" key="2">
    <source>
        <dbReference type="ARBA" id="ARBA00022692"/>
    </source>
</evidence>
<evidence type="ECO:0000256" key="5">
    <source>
        <dbReference type="RuleBase" id="RU363032"/>
    </source>
</evidence>
<dbReference type="PROSITE" id="PS50928">
    <property type="entry name" value="ABC_TM1"/>
    <property type="match status" value="1"/>
</dbReference>
<dbReference type="GO" id="GO:0005886">
    <property type="term" value="C:plasma membrane"/>
    <property type="evidence" value="ECO:0007669"/>
    <property type="project" value="UniProtKB-SubCell"/>
</dbReference>
<dbReference type="Proteomes" id="UP000638648">
    <property type="component" value="Unassembled WGS sequence"/>
</dbReference>
<dbReference type="SUPFAM" id="SSF161098">
    <property type="entry name" value="MetI-like"/>
    <property type="match status" value="1"/>
</dbReference>
<protein>
    <submittedName>
        <fullName evidence="7">Peptide/nickel transport system permease protein</fullName>
    </submittedName>
</protein>
<comment type="caution">
    <text evidence="7">The sequence shown here is derived from an EMBL/GenBank/DDBJ whole genome shotgun (WGS) entry which is preliminary data.</text>
</comment>
<evidence type="ECO:0000313" key="7">
    <source>
        <dbReference type="EMBL" id="MBE1603691.1"/>
    </source>
</evidence>
<dbReference type="AlphaFoldDB" id="A0A927RFX5"/>
<feature type="transmembrane region" description="Helical" evidence="5">
    <location>
        <begin position="154"/>
        <end position="171"/>
    </location>
</feature>
<dbReference type="RefSeq" id="WP_192748440.1">
    <property type="nucleotide sequence ID" value="NZ_BAABJL010000050.1"/>
</dbReference>
<feature type="transmembrane region" description="Helical" evidence="5">
    <location>
        <begin position="274"/>
        <end position="293"/>
    </location>
</feature>
<keyword evidence="2 5" id="KW-0812">Transmembrane</keyword>
<keyword evidence="4 5" id="KW-0472">Membrane</keyword>
<evidence type="ECO:0000313" key="8">
    <source>
        <dbReference type="Proteomes" id="UP000638648"/>
    </source>
</evidence>
<dbReference type="PANTHER" id="PTHR42729:SF1">
    <property type="entry name" value="OLIGO_DIPEPTIDE TRANSPORT, PERMEASE PROTEIN (DPPC-2)"/>
    <property type="match status" value="1"/>
</dbReference>
<dbReference type="EMBL" id="JADBEM010000001">
    <property type="protein sequence ID" value="MBE1603691.1"/>
    <property type="molecule type" value="Genomic_DNA"/>
</dbReference>